<dbReference type="RefSeq" id="WP_091399774.1">
    <property type="nucleotide sequence ID" value="NZ_FNQY01000018.1"/>
</dbReference>
<evidence type="ECO:0000256" key="1">
    <source>
        <dbReference type="SAM" id="MobiDB-lite"/>
    </source>
</evidence>
<dbReference type="Proteomes" id="UP000199041">
    <property type="component" value="Unassembled WGS sequence"/>
</dbReference>
<feature type="compositionally biased region" description="Polar residues" evidence="1">
    <location>
        <begin position="1"/>
        <end position="17"/>
    </location>
</feature>
<dbReference type="EMBL" id="FNQY01000018">
    <property type="protein sequence ID" value="SEA43090.1"/>
    <property type="molecule type" value="Genomic_DNA"/>
</dbReference>
<accession>A0A1H4B4K3</accession>
<dbReference type="SUPFAM" id="SSF55729">
    <property type="entry name" value="Acyl-CoA N-acyltransferases (Nat)"/>
    <property type="match status" value="1"/>
</dbReference>
<dbReference type="AlphaFoldDB" id="A0A1H4B4K3"/>
<keyword evidence="4" id="KW-1185">Reference proteome</keyword>
<dbReference type="InterPro" id="IPR000182">
    <property type="entry name" value="GNAT_dom"/>
</dbReference>
<feature type="domain" description="N-acetyltransferase" evidence="2">
    <location>
        <begin position="24"/>
        <end position="177"/>
    </location>
</feature>
<dbReference type="STRING" id="551991.SAMN05192529_11845"/>
<evidence type="ECO:0000259" key="2">
    <source>
        <dbReference type="PROSITE" id="PS51186"/>
    </source>
</evidence>
<dbReference type="PANTHER" id="PTHR43328:SF1">
    <property type="entry name" value="N-ACETYLTRANSFERASE DOMAIN-CONTAINING PROTEIN"/>
    <property type="match status" value="1"/>
</dbReference>
<proteinExistence type="predicted"/>
<dbReference type="PANTHER" id="PTHR43328">
    <property type="entry name" value="ACETYLTRANSFERASE-RELATED"/>
    <property type="match status" value="1"/>
</dbReference>
<reference evidence="3 4" key="1">
    <citation type="submission" date="2016-10" db="EMBL/GenBank/DDBJ databases">
        <authorList>
            <person name="de Groot N.N."/>
        </authorList>
    </citation>
    <scope>NUCLEOTIDE SEQUENCE [LARGE SCALE GENOMIC DNA]</scope>
    <source>
        <strain evidence="3 4">Vu-144</strain>
    </source>
</reference>
<dbReference type="OrthoDB" id="9811523at2"/>
<sequence length="177" mass="20288">MSSNATGNFSKSITPGQPAQHPNIRLRKTVQQDLELFFNFQLDEKARFMAAFTPKDSISQQAYLDKYIPFLNDSTKNLQTILLADSVVGSISKFEIEQQAEITYWISRNYWGQRIATEALRQFLLLEKMRPIYGRTAFDNTGSQQVLLQNGFIKTGEDRGFAGARNKEIDEFIYKLS</sequence>
<protein>
    <submittedName>
        <fullName evidence="3">Protein N-acetyltransferase, RimJ/RimL family</fullName>
    </submittedName>
</protein>
<dbReference type="PROSITE" id="PS51186">
    <property type="entry name" value="GNAT"/>
    <property type="match status" value="1"/>
</dbReference>
<dbReference type="InterPro" id="IPR016181">
    <property type="entry name" value="Acyl_CoA_acyltransferase"/>
</dbReference>
<feature type="region of interest" description="Disordered" evidence="1">
    <location>
        <begin position="1"/>
        <end position="22"/>
    </location>
</feature>
<dbReference type="Gene3D" id="3.40.630.30">
    <property type="match status" value="1"/>
</dbReference>
<keyword evidence="3" id="KW-0808">Transferase</keyword>
<name>A0A1H4B4K3_9BACT</name>
<evidence type="ECO:0000313" key="3">
    <source>
        <dbReference type="EMBL" id="SEA43090.1"/>
    </source>
</evidence>
<gene>
    <name evidence="3" type="ORF">SAMN05192529_11845</name>
</gene>
<dbReference type="GO" id="GO:0016747">
    <property type="term" value="F:acyltransferase activity, transferring groups other than amino-acyl groups"/>
    <property type="evidence" value="ECO:0007669"/>
    <property type="project" value="InterPro"/>
</dbReference>
<organism evidence="3 4">
    <name type="scientific">Arachidicoccus rhizosphaerae</name>
    <dbReference type="NCBI Taxonomy" id="551991"/>
    <lineage>
        <taxon>Bacteria</taxon>
        <taxon>Pseudomonadati</taxon>
        <taxon>Bacteroidota</taxon>
        <taxon>Chitinophagia</taxon>
        <taxon>Chitinophagales</taxon>
        <taxon>Chitinophagaceae</taxon>
        <taxon>Arachidicoccus</taxon>
    </lineage>
</organism>
<dbReference type="Pfam" id="PF13302">
    <property type="entry name" value="Acetyltransf_3"/>
    <property type="match status" value="1"/>
</dbReference>
<evidence type="ECO:0000313" key="4">
    <source>
        <dbReference type="Proteomes" id="UP000199041"/>
    </source>
</evidence>